<dbReference type="CDD" id="cd06661">
    <property type="entry name" value="GGCT_like"/>
    <property type="match status" value="1"/>
</dbReference>
<keyword evidence="5" id="KW-1185">Reference proteome</keyword>
<dbReference type="GO" id="GO:0016740">
    <property type="term" value="F:transferase activity"/>
    <property type="evidence" value="ECO:0007669"/>
    <property type="project" value="UniProtKB-KW"/>
</dbReference>
<organism evidence="4 5">
    <name type="scientific">Enhydrobacter aerosaccus</name>
    <dbReference type="NCBI Taxonomy" id="225324"/>
    <lineage>
        <taxon>Bacteria</taxon>
        <taxon>Pseudomonadati</taxon>
        <taxon>Pseudomonadota</taxon>
        <taxon>Alphaproteobacteria</taxon>
        <taxon>Hyphomicrobiales</taxon>
        <taxon>Enhydrobacter</taxon>
    </lineage>
</organism>
<accession>A0A1T4LRE5</accession>
<dbReference type="Pfam" id="PF06094">
    <property type="entry name" value="GGACT"/>
    <property type="match status" value="1"/>
</dbReference>
<dbReference type="InterPro" id="IPR013024">
    <property type="entry name" value="GGCT-like"/>
</dbReference>
<dbReference type="OrthoDB" id="8478759at2"/>
<dbReference type="RefSeq" id="WP_085933276.1">
    <property type="nucleotide sequence ID" value="NZ_FUWJ01000001.1"/>
</dbReference>
<dbReference type="InterPro" id="IPR009288">
    <property type="entry name" value="AIG2-like_dom"/>
</dbReference>
<dbReference type="STRING" id="225324.SAMN02745126_01672"/>
<dbReference type="InterPro" id="IPR036568">
    <property type="entry name" value="GGCT-like_sf"/>
</dbReference>
<protein>
    <recommendedName>
        <fullName evidence="2">Putative gamma-glutamylcyclotransferase</fullName>
    </recommendedName>
</protein>
<sequence>MRFFFYGTLLDPDVTALVLGRRMAPGMFQRAILPGHARWRVQGGSYPIVVPDARAEVVGAVVSGLSQRDIERLARYEGPGYRIAPLKVKLGGVTTVVSVFEPVKSRLQPSRDVWDLHQWQLQAKRAFISRVRAALSAPPAYSRP</sequence>
<evidence type="ECO:0000259" key="3">
    <source>
        <dbReference type="Pfam" id="PF06094"/>
    </source>
</evidence>
<dbReference type="InterPro" id="IPR045038">
    <property type="entry name" value="AIG2-like"/>
</dbReference>
<evidence type="ECO:0000313" key="5">
    <source>
        <dbReference type="Proteomes" id="UP000190092"/>
    </source>
</evidence>
<dbReference type="AlphaFoldDB" id="A0A1T4LRE5"/>
<evidence type="ECO:0000313" key="4">
    <source>
        <dbReference type="EMBL" id="SJZ57221.1"/>
    </source>
</evidence>
<proteinExistence type="predicted"/>
<dbReference type="Proteomes" id="UP000190092">
    <property type="component" value="Unassembled WGS sequence"/>
</dbReference>
<name>A0A1T4LRE5_9HYPH</name>
<dbReference type="PANTHER" id="PTHR31544:SF4">
    <property type="entry name" value="GAMMA-GLUTAMYLCYCLOTRANSFERASE-RELATED"/>
    <property type="match status" value="1"/>
</dbReference>
<dbReference type="Gene3D" id="3.10.490.10">
    <property type="entry name" value="Gamma-glutamyl cyclotransferase-like"/>
    <property type="match status" value="1"/>
</dbReference>
<reference evidence="5" key="1">
    <citation type="submission" date="2017-02" db="EMBL/GenBank/DDBJ databases">
        <authorList>
            <person name="Varghese N."/>
            <person name="Submissions S."/>
        </authorList>
    </citation>
    <scope>NUCLEOTIDE SEQUENCE [LARGE SCALE GENOMIC DNA]</scope>
    <source>
        <strain evidence="5">ATCC 27094</strain>
    </source>
</reference>
<dbReference type="SUPFAM" id="SSF110857">
    <property type="entry name" value="Gamma-glutamyl cyclotransferase-like"/>
    <property type="match status" value="1"/>
</dbReference>
<keyword evidence="1 4" id="KW-0808">Transferase</keyword>
<evidence type="ECO:0000256" key="1">
    <source>
        <dbReference type="ARBA" id="ARBA00022679"/>
    </source>
</evidence>
<feature type="domain" description="Gamma-glutamylcyclotransferase AIG2-like" evidence="3">
    <location>
        <begin position="3"/>
        <end position="101"/>
    </location>
</feature>
<dbReference type="PANTHER" id="PTHR31544">
    <property type="entry name" value="AIG2-LIKE PROTEIN D"/>
    <property type="match status" value="1"/>
</dbReference>
<dbReference type="EMBL" id="FUWJ01000001">
    <property type="protein sequence ID" value="SJZ57221.1"/>
    <property type="molecule type" value="Genomic_DNA"/>
</dbReference>
<evidence type="ECO:0000256" key="2">
    <source>
        <dbReference type="ARBA" id="ARBA00030602"/>
    </source>
</evidence>
<gene>
    <name evidence="4" type="ORF">SAMN02745126_01672</name>
</gene>